<keyword evidence="3" id="KW-1185">Reference proteome</keyword>
<evidence type="ECO:0008006" key="4">
    <source>
        <dbReference type="Google" id="ProtNLM"/>
    </source>
</evidence>
<feature type="compositionally biased region" description="Basic residues" evidence="1">
    <location>
        <begin position="1"/>
        <end position="11"/>
    </location>
</feature>
<organism evidence="2 3">
    <name type="scientific">Dongia rigui</name>
    <dbReference type="NCBI Taxonomy" id="940149"/>
    <lineage>
        <taxon>Bacteria</taxon>
        <taxon>Pseudomonadati</taxon>
        <taxon>Pseudomonadota</taxon>
        <taxon>Alphaproteobacteria</taxon>
        <taxon>Rhodospirillales</taxon>
        <taxon>Dongiaceae</taxon>
        <taxon>Dongia</taxon>
    </lineage>
</organism>
<protein>
    <recommendedName>
        <fullName evidence="4">TetR family transcriptional regulator</fullName>
    </recommendedName>
</protein>
<dbReference type="InterPro" id="IPR009057">
    <property type="entry name" value="Homeodomain-like_sf"/>
</dbReference>
<sequence length="216" mass="23533">MAKRATKKAASAKRPSARDRSGKRPNDPAAALRAALLHLIATQGWRDLSLAEIAQSAGLDMATAHGIYATKAAILLGLARTNDADILGSLQSDPLDGSAKDRLFDLLMRRFDRLQQDRDAYLTLLRELPQTPFEAACLTKQMRRSLALTLETAGISASGLKGLVRLQGLIGIYLAGLHAWRRDDSADLSKTMAEIDKRLTQAVKITEMFNPRRAAA</sequence>
<reference evidence="2 3" key="1">
    <citation type="journal article" date="2013" name="Antonie Van Leeuwenhoek">
        <title>Dongia rigui sp. nov., isolated from freshwater of a large wetland in Korea.</title>
        <authorList>
            <person name="Baik K.S."/>
            <person name="Hwang Y.M."/>
            <person name="Choi J.S."/>
            <person name="Kwon J."/>
            <person name="Seong C.N."/>
        </authorList>
    </citation>
    <scope>NUCLEOTIDE SEQUENCE [LARGE SCALE GENOMIC DNA]</scope>
    <source>
        <strain evidence="2 3">04SU4-P</strain>
    </source>
</reference>
<dbReference type="SUPFAM" id="SSF46689">
    <property type="entry name" value="Homeodomain-like"/>
    <property type="match status" value="1"/>
</dbReference>
<dbReference type="EMBL" id="JAXCLX010000001">
    <property type="protein sequence ID" value="MDY0871348.1"/>
    <property type="molecule type" value="Genomic_DNA"/>
</dbReference>
<proteinExistence type="predicted"/>
<comment type="caution">
    <text evidence="2">The sequence shown here is derived from an EMBL/GenBank/DDBJ whole genome shotgun (WGS) entry which is preliminary data.</text>
</comment>
<feature type="compositionally biased region" description="Basic and acidic residues" evidence="1">
    <location>
        <begin position="16"/>
        <end position="26"/>
    </location>
</feature>
<evidence type="ECO:0000313" key="2">
    <source>
        <dbReference type="EMBL" id="MDY0871348.1"/>
    </source>
</evidence>
<gene>
    <name evidence="2" type="ORF">SMD31_05425</name>
</gene>
<dbReference type="Proteomes" id="UP001271769">
    <property type="component" value="Unassembled WGS sequence"/>
</dbReference>
<dbReference type="Gene3D" id="1.10.357.10">
    <property type="entry name" value="Tetracycline Repressor, domain 2"/>
    <property type="match status" value="1"/>
</dbReference>
<feature type="region of interest" description="Disordered" evidence="1">
    <location>
        <begin position="1"/>
        <end position="27"/>
    </location>
</feature>
<evidence type="ECO:0000313" key="3">
    <source>
        <dbReference type="Proteomes" id="UP001271769"/>
    </source>
</evidence>
<name>A0ABU5DVW1_9PROT</name>
<accession>A0ABU5DVW1</accession>
<evidence type="ECO:0000256" key="1">
    <source>
        <dbReference type="SAM" id="MobiDB-lite"/>
    </source>
</evidence>
<dbReference type="RefSeq" id="WP_320499779.1">
    <property type="nucleotide sequence ID" value="NZ_JAXCLX010000001.1"/>
</dbReference>